<dbReference type="PROSITE" id="PS51656">
    <property type="entry name" value="4FE4S"/>
    <property type="match status" value="1"/>
</dbReference>
<dbReference type="KEGG" id="rbc:BN938_0148"/>
<dbReference type="eggNOG" id="COG4624">
    <property type="taxonomic scope" value="Bacteria"/>
</dbReference>
<evidence type="ECO:0000259" key="5">
    <source>
        <dbReference type="PROSITE" id="PS50112"/>
    </source>
</evidence>
<dbReference type="PROSITE" id="PS50112">
    <property type="entry name" value="PAS"/>
    <property type="match status" value="1"/>
</dbReference>
<keyword evidence="3" id="KW-0408">Iron</keyword>
<feature type="domain" description="4Fe-4S" evidence="7">
    <location>
        <begin position="337"/>
        <end position="398"/>
    </location>
</feature>
<evidence type="ECO:0000313" key="9">
    <source>
        <dbReference type="Proteomes" id="UP000027616"/>
    </source>
</evidence>
<keyword evidence="9" id="KW-1185">Reference proteome</keyword>
<dbReference type="Gene3D" id="1.10.15.40">
    <property type="entry name" value="Electron transport complex subunit B, putative Fe-S cluster"/>
    <property type="match status" value="1"/>
</dbReference>
<keyword evidence="8" id="KW-0560">Oxidoreductase</keyword>
<dbReference type="Pfam" id="PF04060">
    <property type="entry name" value="FeS"/>
    <property type="match status" value="1"/>
</dbReference>
<accession>A0A060RA17</accession>
<dbReference type="AlphaFoldDB" id="A0A060RA17"/>
<keyword evidence="4" id="KW-0411">Iron-sulfur</keyword>
<gene>
    <name evidence="8" type="ORF">BN938_0148</name>
</gene>
<evidence type="ECO:0000256" key="3">
    <source>
        <dbReference type="ARBA" id="ARBA00023004"/>
    </source>
</evidence>
<name>A0A060RA17_9BACT</name>
<dbReference type="EC" id="1.12.7.2" evidence="8"/>
<dbReference type="InterPro" id="IPR009016">
    <property type="entry name" value="Fe_hydrogenase"/>
</dbReference>
<evidence type="ECO:0000256" key="4">
    <source>
        <dbReference type="ARBA" id="ARBA00023014"/>
    </source>
</evidence>
<dbReference type="PANTHER" id="PTHR43560:SF1">
    <property type="entry name" value="ION-TRANSLOCATING OXIDOREDUCTASE COMPLEX SUBUNIT B"/>
    <property type="match status" value="1"/>
</dbReference>
<dbReference type="SUPFAM" id="SSF53920">
    <property type="entry name" value="Fe-only hydrogenase"/>
    <property type="match status" value="1"/>
</dbReference>
<organism evidence="8 9">
    <name type="scientific">Mucinivorans hirudinis</name>
    <dbReference type="NCBI Taxonomy" id="1433126"/>
    <lineage>
        <taxon>Bacteria</taxon>
        <taxon>Pseudomonadati</taxon>
        <taxon>Bacteroidota</taxon>
        <taxon>Bacteroidia</taxon>
        <taxon>Bacteroidales</taxon>
        <taxon>Rikenellaceae</taxon>
        <taxon>Mucinivorans</taxon>
    </lineage>
</organism>
<dbReference type="PANTHER" id="PTHR43560">
    <property type="entry name" value="ION-TRANSLOCATING OXIDOREDUCTASE COMPLEX SUBUNIT B"/>
    <property type="match status" value="1"/>
</dbReference>
<evidence type="ECO:0000256" key="2">
    <source>
        <dbReference type="ARBA" id="ARBA00022723"/>
    </source>
</evidence>
<dbReference type="Pfam" id="PF00037">
    <property type="entry name" value="Fer4"/>
    <property type="match status" value="1"/>
</dbReference>
<dbReference type="Pfam" id="PF13188">
    <property type="entry name" value="PAS_8"/>
    <property type="match status" value="1"/>
</dbReference>
<dbReference type="OrthoDB" id="1091152at2"/>
<dbReference type="InterPro" id="IPR004108">
    <property type="entry name" value="Fe_hydrogenase_lsu_C"/>
</dbReference>
<dbReference type="STRING" id="1433126.BN938_0148"/>
<feature type="domain" description="4Fe-4S ferredoxin-type" evidence="6">
    <location>
        <begin position="32"/>
        <end position="61"/>
    </location>
</feature>
<dbReference type="eggNOG" id="COG2221">
    <property type="taxonomic scope" value="Bacteria"/>
</dbReference>
<dbReference type="HOGENOM" id="CLU_027268_0_0_10"/>
<evidence type="ECO:0000259" key="7">
    <source>
        <dbReference type="PROSITE" id="PS51656"/>
    </source>
</evidence>
<keyword evidence="2" id="KW-0479">Metal-binding</keyword>
<dbReference type="Gene3D" id="3.30.70.20">
    <property type="match status" value="1"/>
</dbReference>
<protein>
    <submittedName>
        <fullName evidence="8">Periplasmic [Fe] hydrogenase</fullName>
        <ecNumber evidence="8">1.12.7.2</ecNumber>
    </submittedName>
</protein>
<reference evidence="8 9" key="1">
    <citation type="journal article" date="2015" name="Genome Announc.">
        <title>Complete Genome Sequence of the Novel Leech Symbiont Mucinivorans hirudinis M3T.</title>
        <authorList>
            <person name="Nelson M.C."/>
            <person name="Bomar L."/>
            <person name="Graf J."/>
        </authorList>
    </citation>
    <scope>NUCLEOTIDE SEQUENCE [LARGE SCALE GENOMIC DNA]</scope>
    <source>
        <strain evidence="9">M3</strain>
    </source>
</reference>
<feature type="domain" description="PAS" evidence="5">
    <location>
        <begin position="389"/>
        <end position="433"/>
    </location>
</feature>
<dbReference type="GO" id="GO:0046872">
    <property type="term" value="F:metal ion binding"/>
    <property type="evidence" value="ECO:0007669"/>
    <property type="project" value="UniProtKB-KW"/>
</dbReference>
<dbReference type="PROSITE" id="PS00198">
    <property type="entry name" value="4FE4S_FER_1"/>
    <property type="match status" value="1"/>
</dbReference>
<dbReference type="InterPro" id="IPR007202">
    <property type="entry name" value="4Fe-4S_dom"/>
</dbReference>
<evidence type="ECO:0000256" key="1">
    <source>
        <dbReference type="ARBA" id="ARBA00022485"/>
    </source>
</evidence>
<dbReference type="Proteomes" id="UP000027616">
    <property type="component" value="Chromosome I"/>
</dbReference>
<keyword evidence="1" id="KW-0004">4Fe-4S</keyword>
<dbReference type="InterPro" id="IPR050395">
    <property type="entry name" value="4Fe4S_Ferredoxin_RnfB"/>
</dbReference>
<dbReference type="PROSITE" id="PS51379">
    <property type="entry name" value="4FE4S_FER_2"/>
    <property type="match status" value="2"/>
</dbReference>
<dbReference type="Pfam" id="PF02906">
    <property type="entry name" value="Fe_hyd_lg_C"/>
    <property type="match status" value="1"/>
</dbReference>
<evidence type="ECO:0000313" key="8">
    <source>
        <dbReference type="EMBL" id="CDN30254.1"/>
    </source>
</evidence>
<dbReference type="EMBL" id="HG934468">
    <property type="protein sequence ID" value="CDN30254.1"/>
    <property type="molecule type" value="Genomic_DNA"/>
</dbReference>
<dbReference type="GO" id="GO:0008901">
    <property type="term" value="F:ferredoxin hydrogenase activity"/>
    <property type="evidence" value="ECO:0007669"/>
    <property type="project" value="UniProtKB-EC"/>
</dbReference>
<dbReference type="InterPro" id="IPR017896">
    <property type="entry name" value="4Fe4S_Fe-S-bd"/>
</dbReference>
<dbReference type="InterPro" id="IPR000014">
    <property type="entry name" value="PAS"/>
</dbReference>
<proteinExistence type="predicted"/>
<evidence type="ECO:0000259" key="6">
    <source>
        <dbReference type="PROSITE" id="PS51379"/>
    </source>
</evidence>
<dbReference type="SUPFAM" id="SSF54862">
    <property type="entry name" value="4Fe-4S ferredoxins"/>
    <property type="match status" value="1"/>
</dbReference>
<sequence length="544" mass="61221">MKGIINIAEHNCSDCYRCVKACNIKAISVRANEAKICESECTRCGECLEVCPHDMIELRDDVEYVKRLIKRNERVAVSLHWSWNSEFAGIEDFRMVEALKLLGFTNVSEMLLGSEYYEECLVQKLYNEPKSYFGIECPVVVRLVTMHYPHLVENLPPIAHPAVLHGRMLRQWFGADCRVVHITPCVAMKPQDADEGEIDAVLTFSELRQWMWDEGVEFDFIPGNENYHFEPYKATHRRGVVVENMFNRIILSGFKRTTKTLEQAALLPERMVTELWSCSGGCLESTGATDGVPLVIKELEQRIRKYDNHGGYSLPRVSERGDYAVLEMVSSNVAESQIEQALQNIGKFRPSDYYNCSACGYDSCRDFALAIVKGKAEQEMCVSYSRNLAQKKFTTLLSKMPSGVMLADHNLRIIEANSKIADILGAEAQLIFGANQGMRGADLEKLITFTPLISGCLAWNKDVTDEQVQIGEQIYRVSAFSVEPHRVVCVVVNQAKNSGYISEQAATMAREAIAENLEAVQKIAHLLGETASRTEAVINSIIKW</sequence>
<feature type="domain" description="4Fe-4S ferredoxin-type" evidence="6">
    <location>
        <begin position="3"/>
        <end position="30"/>
    </location>
</feature>
<dbReference type="InterPro" id="IPR017900">
    <property type="entry name" value="4Fe4S_Fe_S_CS"/>
</dbReference>
<dbReference type="GO" id="GO:0051539">
    <property type="term" value="F:4 iron, 4 sulfur cluster binding"/>
    <property type="evidence" value="ECO:0007669"/>
    <property type="project" value="UniProtKB-KW"/>
</dbReference>
<dbReference type="Gene3D" id="3.40.50.1780">
    <property type="match status" value="1"/>
</dbReference>